<organism evidence="2 3">
    <name type="scientific">Wandonia haliotis</name>
    <dbReference type="NCBI Taxonomy" id="574963"/>
    <lineage>
        <taxon>Bacteria</taxon>
        <taxon>Pseudomonadati</taxon>
        <taxon>Bacteroidota</taxon>
        <taxon>Flavobacteriia</taxon>
        <taxon>Flavobacteriales</taxon>
        <taxon>Crocinitomicaceae</taxon>
        <taxon>Wandonia</taxon>
    </lineage>
</organism>
<keyword evidence="1" id="KW-1133">Transmembrane helix</keyword>
<evidence type="ECO:0000313" key="2">
    <source>
        <dbReference type="EMBL" id="GAA0874532.1"/>
    </source>
</evidence>
<keyword evidence="1" id="KW-0472">Membrane</keyword>
<evidence type="ECO:0000256" key="1">
    <source>
        <dbReference type="SAM" id="Phobius"/>
    </source>
</evidence>
<keyword evidence="3" id="KW-1185">Reference proteome</keyword>
<feature type="transmembrane region" description="Helical" evidence="1">
    <location>
        <begin position="49"/>
        <end position="74"/>
    </location>
</feature>
<proteinExistence type="predicted"/>
<accession>A0ABN1MMR2</accession>
<keyword evidence="1" id="KW-0812">Transmembrane</keyword>
<gene>
    <name evidence="2" type="ORF">GCM10009118_09400</name>
</gene>
<evidence type="ECO:0000313" key="3">
    <source>
        <dbReference type="Proteomes" id="UP001501126"/>
    </source>
</evidence>
<reference evidence="2 3" key="1">
    <citation type="journal article" date="2019" name="Int. J. Syst. Evol. Microbiol.">
        <title>The Global Catalogue of Microorganisms (GCM) 10K type strain sequencing project: providing services to taxonomists for standard genome sequencing and annotation.</title>
        <authorList>
            <consortium name="The Broad Institute Genomics Platform"/>
            <consortium name="The Broad Institute Genome Sequencing Center for Infectious Disease"/>
            <person name="Wu L."/>
            <person name="Ma J."/>
        </authorList>
    </citation>
    <scope>NUCLEOTIDE SEQUENCE [LARGE SCALE GENOMIC DNA]</scope>
    <source>
        <strain evidence="2 3">JCM 16083</strain>
    </source>
</reference>
<sequence length="92" mass="11070">MEKQNRNFIRFWDRIRRINKWRFIIPVGFFSGLGIFGLWQLIRIGEQDIALFLLELVAAILLGVFCLGRLAWLYNEKKFIRKLRQLNSPLFN</sequence>
<dbReference type="EMBL" id="BAAAFH010000003">
    <property type="protein sequence ID" value="GAA0874532.1"/>
    <property type="molecule type" value="Genomic_DNA"/>
</dbReference>
<dbReference type="Proteomes" id="UP001501126">
    <property type="component" value="Unassembled WGS sequence"/>
</dbReference>
<protein>
    <submittedName>
        <fullName evidence="2">Uncharacterized protein</fullName>
    </submittedName>
</protein>
<dbReference type="RefSeq" id="WP_343785429.1">
    <property type="nucleotide sequence ID" value="NZ_BAAAFH010000003.1"/>
</dbReference>
<comment type="caution">
    <text evidence="2">The sequence shown here is derived from an EMBL/GenBank/DDBJ whole genome shotgun (WGS) entry which is preliminary data.</text>
</comment>
<name>A0ABN1MMR2_9FLAO</name>
<feature type="transmembrane region" description="Helical" evidence="1">
    <location>
        <begin position="21"/>
        <end position="43"/>
    </location>
</feature>